<feature type="transmembrane region" description="Helical" evidence="5">
    <location>
        <begin position="416"/>
        <end position="435"/>
    </location>
</feature>
<feature type="transmembrane region" description="Helical" evidence="5">
    <location>
        <begin position="385"/>
        <end position="404"/>
    </location>
</feature>
<dbReference type="Proteomes" id="UP000005408">
    <property type="component" value="Unassembled WGS sequence"/>
</dbReference>
<dbReference type="OMA" id="ELNGTEM"/>
<sequence length="571" mass="64309">MASIDSVPSAAINDTRRTKHGLDRDYIYGRWGPYQRLQLAFTYFHLLETTFQLMIGVFIAYSPGFQCASSDHKNQSLTNTSFGTTYETCDKKMYRNGSIRHGLKSVQGCFEYVYVLKKHSTIVTEFDLVCDQAYLAELIQAVLMAGQIAGAVFVSPVCDRMGRKTVHLSCNLLTLIIGISAAFAPNYTTLVILKFILGVLQQGMVMSGVVLTLEIFPERIRFHAAIWGAFVTSSGLVVMTGIAYLLQNFSWRYLQITLSCFSLLSLIQYWTQDESLRWLIVNGKMKRIEKILLKVAKWNKLDYEDLMQNVKHKMATVRDGKEETNETLLKNENTRYKAEKYSIKTILHTRSILIISFMMCFIWVTDNLTYFGLTLMATSLAGNRFLNFFFSAFVEYVSLTLNIVMLHRLGRISTLIVFHSVAGISLTLATVLNYFTDSDSSLTTLSIIATLTGKMAMTGSISVLYLFTPELFPTNIRNFGMGMCSTVARIGALISSFAGTLARHTPWAPGAVFSVMCFVVIVIVLYLPETRGIDLPQTLEEVKIWYAENSGIKLGKYKRKKANQDLETVVP</sequence>
<evidence type="ECO:0000256" key="4">
    <source>
        <dbReference type="ARBA" id="ARBA00023136"/>
    </source>
</evidence>
<dbReference type="PROSITE" id="PS50850">
    <property type="entry name" value="MFS"/>
    <property type="match status" value="1"/>
</dbReference>
<dbReference type="EnsemblMetazoa" id="G10980.1">
    <property type="protein sequence ID" value="G10980.1:cds"/>
    <property type="gene ID" value="G10980"/>
</dbReference>
<feature type="transmembrane region" description="Helical" evidence="5">
    <location>
        <begin position="133"/>
        <end position="154"/>
    </location>
</feature>
<dbReference type="InterPro" id="IPR005828">
    <property type="entry name" value="MFS_sugar_transport-like"/>
</dbReference>
<comment type="subcellular location">
    <subcellularLocation>
        <location evidence="1">Membrane</location>
        <topology evidence="1">Multi-pass membrane protein</topology>
    </subcellularLocation>
</comment>
<dbReference type="OrthoDB" id="6100430at2759"/>
<feature type="transmembrane region" description="Helical" evidence="5">
    <location>
        <begin position="447"/>
        <end position="467"/>
    </location>
</feature>
<feature type="transmembrane region" description="Helical" evidence="5">
    <location>
        <begin position="225"/>
        <end position="246"/>
    </location>
</feature>
<evidence type="ECO:0000256" key="5">
    <source>
        <dbReference type="SAM" id="Phobius"/>
    </source>
</evidence>
<dbReference type="GO" id="GO:0016020">
    <property type="term" value="C:membrane"/>
    <property type="evidence" value="ECO:0007669"/>
    <property type="project" value="UniProtKB-SubCell"/>
</dbReference>
<evidence type="ECO:0000259" key="6">
    <source>
        <dbReference type="PROSITE" id="PS50850"/>
    </source>
</evidence>
<feature type="transmembrane region" description="Helical" evidence="5">
    <location>
        <begin position="166"/>
        <end position="184"/>
    </location>
</feature>
<feature type="transmembrane region" description="Helical" evidence="5">
    <location>
        <begin position="345"/>
        <end position="365"/>
    </location>
</feature>
<evidence type="ECO:0000256" key="2">
    <source>
        <dbReference type="ARBA" id="ARBA00022692"/>
    </source>
</evidence>
<evidence type="ECO:0000313" key="8">
    <source>
        <dbReference type="Proteomes" id="UP000005408"/>
    </source>
</evidence>
<keyword evidence="3 5" id="KW-1133">Transmembrane helix</keyword>
<keyword evidence="2 5" id="KW-0812">Transmembrane</keyword>
<feature type="transmembrane region" description="Helical" evidence="5">
    <location>
        <begin position="507"/>
        <end position="527"/>
    </location>
</feature>
<feature type="transmembrane region" description="Helical" evidence="5">
    <location>
        <begin position="190"/>
        <end position="213"/>
    </location>
</feature>
<dbReference type="Pfam" id="PF00083">
    <property type="entry name" value="Sugar_tr"/>
    <property type="match status" value="1"/>
</dbReference>
<protein>
    <recommendedName>
        <fullName evidence="6">Major facilitator superfamily (MFS) profile domain-containing protein</fullName>
    </recommendedName>
</protein>
<name>A0A8W8HU67_MAGGI</name>
<reference evidence="7" key="1">
    <citation type="submission" date="2022-08" db="UniProtKB">
        <authorList>
            <consortium name="EnsemblMetazoa"/>
        </authorList>
    </citation>
    <scope>IDENTIFICATION</scope>
    <source>
        <strain evidence="7">05x7-T-G4-1.051#20</strain>
    </source>
</reference>
<dbReference type="InterPro" id="IPR020846">
    <property type="entry name" value="MFS_dom"/>
</dbReference>
<dbReference type="InterPro" id="IPR036259">
    <property type="entry name" value="MFS_trans_sf"/>
</dbReference>
<proteinExistence type="predicted"/>
<dbReference type="SUPFAM" id="SSF103473">
    <property type="entry name" value="MFS general substrate transporter"/>
    <property type="match status" value="1"/>
</dbReference>
<accession>A0A8W8HU67</accession>
<dbReference type="AlphaFoldDB" id="A0A8W8HU67"/>
<evidence type="ECO:0000313" key="7">
    <source>
        <dbReference type="EnsemblMetazoa" id="G10980.1:cds"/>
    </source>
</evidence>
<feature type="domain" description="Major facilitator superfamily (MFS) profile" evidence="6">
    <location>
        <begin position="76"/>
        <end position="532"/>
    </location>
</feature>
<keyword evidence="8" id="KW-1185">Reference proteome</keyword>
<evidence type="ECO:0000256" key="3">
    <source>
        <dbReference type="ARBA" id="ARBA00022989"/>
    </source>
</evidence>
<keyword evidence="4 5" id="KW-0472">Membrane</keyword>
<dbReference type="Gene3D" id="1.20.1250.20">
    <property type="entry name" value="MFS general substrate transporter like domains"/>
    <property type="match status" value="1"/>
</dbReference>
<organism evidence="7 8">
    <name type="scientific">Magallana gigas</name>
    <name type="common">Pacific oyster</name>
    <name type="synonym">Crassostrea gigas</name>
    <dbReference type="NCBI Taxonomy" id="29159"/>
    <lineage>
        <taxon>Eukaryota</taxon>
        <taxon>Metazoa</taxon>
        <taxon>Spiralia</taxon>
        <taxon>Lophotrochozoa</taxon>
        <taxon>Mollusca</taxon>
        <taxon>Bivalvia</taxon>
        <taxon>Autobranchia</taxon>
        <taxon>Pteriomorphia</taxon>
        <taxon>Ostreida</taxon>
        <taxon>Ostreoidea</taxon>
        <taxon>Ostreidae</taxon>
        <taxon>Magallana</taxon>
    </lineage>
</organism>
<feature type="transmembrane region" description="Helical" evidence="5">
    <location>
        <begin position="479"/>
        <end position="501"/>
    </location>
</feature>
<feature type="transmembrane region" description="Helical" evidence="5">
    <location>
        <begin position="252"/>
        <end position="270"/>
    </location>
</feature>
<feature type="transmembrane region" description="Helical" evidence="5">
    <location>
        <begin position="40"/>
        <end position="61"/>
    </location>
</feature>
<dbReference type="GO" id="GO:0022857">
    <property type="term" value="F:transmembrane transporter activity"/>
    <property type="evidence" value="ECO:0007669"/>
    <property type="project" value="InterPro"/>
</dbReference>
<evidence type="ECO:0000256" key="1">
    <source>
        <dbReference type="ARBA" id="ARBA00004141"/>
    </source>
</evidence>
<dbReference type="PANTHER" id="PTHR24064">
    <property type="entry name" value="SOLUTE CARRIER FAMILY 22 MEMBER"/>
    <property type="match status" value="1"/>
</dbReference>